<feature type="compositionally biased region" description="Low complexity" evidence="1">
    <location>
        <begin position="220"/>
        <end position="231"/>
    </location>
</feature>
<dbReference type="EMBL" id="DS547092">
    <property type="protein sequence ID" value="EDR13941.1"/>
    <property type="molecule type" value="Genomic_DNA"/>
</dbReference>
<evidence type="ECO:0000313" key="3">
    <source>
        <dbReference type="EMBL" id="EDR13941.1"/>
    </source>
</evidence>
<keyword evidence="2" id="KW-0812">Transmembrane</keyword>
<dbReference type="RefSeq" id="XP_001874500.1">
    <property type="nucleotide sequence ID" value="XM_001874465.1"/>
</dbReference>
<feature type="compositionally biased region" description="Low complexity" evidence="1">
    <location>
        <begin position="253"/>
        <end position="262"/>
    </location>
</feature>
<feature type="compositionally biased region" description="Basic and acidic residues" evidence="1">
    <location>
        <begin position="297"/>
        <end position="310"/>
    </location>
</feature>
<organism evidence="4">
    <name type="scientific">Laccaria bicolor (strain S238N-H82 / ATCC MYA-4686)</name>
    <name type="common">Bicoloured deceiver</name>
    <name type="synonym">Laccaria laccata var. bicolor</name>
    <dbReference type="NCBI Taxonomy" id="486041"/>
    <lineage>
        <taxon>Eukaryota</taxon>
        <taxon>Fungi</taxon>
        <taxon>Dikarya</taxon>
        <taxon>Basidiomycota</taxon>
        <taxon>Agaricomycotina</taxon>
        <taxon>Agaricomycetes</taxon>
        <taxon>Agaricomycetidae</taxon>
        <taxon>Agaricales</taxon>
        <taxon>Agaricineae</taxon>
        <taxon>Hydnangiaceae</taxon>
        <taxon>Laccaria</taxon>
    </lineage>
</organism>
<feature type="compositionally biased region" description="Acidic residues" evidence="1">
    <location>
        <begin position="286"/>
        <end position="296"/>
    </location>
</feature>
<evidence type="ECO:0000256" key="2">
    <source>
        <dbReference type="SAM" id="Phobius"/>
    </source>
</evidence>
<accession>B0CTL5</accession>
<dbReference type="KEGG" id="lbc:LACBIDRAFT_305174"/>
<evidence type="ECO:0000256" key="1">
    <source>
        <dbReference type="SAM" id="MobiDB-lite"/>
    </source>
</evidence>
<protein>
    <submittedName>
        <fullName evidence="3">Predicted protein</fullName>
    </submittedName>
</protein>
<dbReference type="AlphaFoldDB" id="B0CTL5"/>
<keyword evidence="2" id="KW-0472">Membrane</keyword>
<feature type="compositionally biased region" description="Basic and acidic residues" evidence="1">
    <location>
        <begin position="334"/>
        <end position="355"/>
    </location>
</feature>
<sequence>MSPPPLPELLKAAKQLVRRADKDGILDTLTPRLIRHEIEKQFELEPGTLDAPEYKGKLRDAVTDALASGGEGDDDEEPTPKKVKKTNKEGGSKKKKSSEKPVAKKRKSSAVVVSDEEVPEVQAPSSPATKFENPASEKKRKISSALVVSDEEDVEVQASSPAPISEKLVSKKKYKSGAVVVSDEEEVEVSSPAPKSETSVSKKKLKFSAVVMSDEEEVEVQPSSSPAPKSKPALKKASVKETKTKSKPKRKSGSAAEESSSAGKKKQTVKKATKEFKSLEHVPTSDMEDDDPDDPAESSKLKLVEVKSKLDAPPPKRRKVSLPPSSDEDEEEDTKATVKRKDPSDKGDATVDEQPKKKRKVKSESTKEPKKPTTAKKARPTKENKGSSLTKDEETIKRLKSLVLACGVRHPWAKLFADLSASQQIKKLKEILADLGMKGRTSMEQAKAIREKRELAQELEDVQEFEKKVIEISSKRAQKQSQKPSGRLLKRDRDDGEEDSNSEHGDGSDSEDDVMPEKRRVCFLVDGIWTYEVLIVFLLLIVNR</sequence>
<dbReference type="PANTHER" id="PTHR15410">
    <property type="entry name" value="HIRA-INTERACTING PROTEIN 3"/>
    <property type="match status" value="1"/>
</dbReference>
<feature type="compositionally biased region" description="Basic and acidic residues" evidence="1">
    <location>
        <begin position="362"/>
        <end position="371"/>
    </location>
</feature>
<evidence type="ECO:0000313" key="4">
    <source>
        <dbReference type="Proteomes" id="UP000001194"/>
    </source>
</evidence>
<dbReference type="STRING" id="486041.B0CTL5"/>
<dbReference type="GO" id="GO:0005634">
    <property type="term" value="C:nucleus"/>
    <property type="evidence" value="ECO:0007669"/>
    <property type="project" value="TreeGrafter"/>
</dbReference>
<dbReference type="HOGENOM" id="CLU_050251_0_0_1"/>
<keyword evidence="4" id="KW-1185">Reference proteome</keyword>
<name>B0CTL5_LACBS</name>
<feature type="region of interest" description="Disordered" evidence="1">
    <location>
        <begin position="473"/>
        <end position="513"/>
    </location>
</feature>
<feature type="compositionally biased region" description="Basic and acidic residues" evidence="1">
    <location>
        <begin position="52"/>
        <end position="62"/>
    </location>
</feature>
<dbReference type="InterPro" id="IPR037647">
    <property type="entry name" value="HIRIP3"/>
</dbReference>
<dbReference type="InParanoid" id="B0CTL5"/>
<keyword evidence="2" id="KW-1133">Transmembrane helix</keyword>
<dbReference type="GeneID" id="6070041"/>
<dbReference type="PANTHER" id="PTHR15410:SF2">
    <property type="entry name" value="HIRA-INTERACTING PROTEIN 3"/>
    <property type="match status" value="1"/>
</dbReference>
<feature type="region of interest" description="Disordered" evidence="1">
    <location>
        <begin position="44"/>
        <end position="394"/>
    </location>
</feature>
<feature type="compositionally biased region" description="Basic and acidic residues" evidence="1">
    <location>
        <begin position="86"/>
        <end position="102"/>
    </location>
</feature>
<dbReference type="OrthoDB" id="552755at2759"/>
<dbReference type="Proteomes" id="UP000001194">
    <property type="component" value="Unassembled WGS sequence"/>
</dbReference>
<feature type="transmembrane region" description="Helical" evidence="2">
    <location>
        <begin position="523"/>
        <end position="542"/>
    </location>
</feature>
<proteinExistence type="predicted"/>
<reference evidence="3 4" key="1">
    <citation type="journal article" date="2008" name="Nature">
        <title>The genome of Laccaria bicolor provides insights into mycorrhizal symbiosis.</title>
        <authorList>
            <person name="Martin F."/>
            <person name="Aerts A."/>
            <person name="Ahren D."/>
            <person name="Brun A."/>
            <person name="Danchin E.G.J."/>
            <person name="Duchaussoy F."/>
            <person name="Gibon J."/>
            <person name="Kohler A."/>
            <person name="Lindquist E."/>
            <person name="Pereda V."/>
            <person name="Salamov A."/>
            <person name="Shapiro H.J."/>
            <person name="Wuyts J."/>
            <person name="Blaudez D."/>
            <person name="Buee M."/>
            <person name="Brokstein P."/>
            <person name="Canbaeck B."/>
            <person name="Cohen D."/>
            <person name="Courty P.E."/>
            <person name="Coutinho P.M."/>
            <person name="Delaruelle C."/>
            <person name="Detter J.C."/>
            <person name="Deveau A."/>
            <person name="DiFazio S."/>
            <person name="Duplessis S."/>
            <person name="Fraissinet-Tachet L."/>
            <person name="Lucic E."/>
            <person name="Frey-Klett P."/>
            <person name="Fourrey C."/>
            <person name="Feussner I."/>
            <person name="Gay G."/>
            <person name="Grimwood J."/>
            <person name="Hoegger P.J."/>
            <person name="Jain P."/>
            <person name="Kilaru S."/>
            <person name="Labbe J."/>
            <person name="Lin Y.C."/>
            <person name="Legue V."/>
            <person name="Le Tacon F."/>
            <person name="Marmeisse R."/>
            <person name="Melayah D."/>
            <person name="Montanini B."/>
            <person name="Muratet M."/>
            <person name="Nehls U."/>
            <person name="Niculita-Hirzel H."/>
            <person name="Oudot-Le Secq M.P."/>
            <person name="Peter M."/>
            <person name="Quesneville H."/>
            <person name="Rajashekar B."/>
            <person name="Reich M."/>
            <person name="Rouhier N."/>
            <person name="Schmutz J."/>
            <person name="Yin T."/>
            <person name="Chalot M."/>
            <person name="Henrissat B."/>
            <person name="Kuees U."/>
            <person name="Lucas S."/>
            <person name="Van de Peer Y."/>
            <person name="Podila G.K."/>
            <person name="Polle A."/>
            <person name="Pukkila P.J."/>
            <person name="Richardson P.M."/>
            <person name="Rouze P."/>
            <person name="Sanders I.R."/>
            <person name="Stajich J.E."/>
            <person name="Tunlid A."/>
            <person name="Tuskan G."/>
            <person name="Grigoriev I.V."/>
        </authorList>
    </citation>
    <scope>NUCLEOTIDE SEQUENCE [LARGE SCALE GENOMIC DNA]</scope>
    <source>
        <strain evidence="4">S238N-H82 / ATCC MYA-4686</strain>
    </source>
</reference>
<gene>
    <name evidence="3" type="ORF">LACBIDRAFT_305174</name>
</gene>
<feature type="compositionally biased region" description="Basic and acidic residues" evidence="1">
    <location>
        <begin position="380"/>
        <end position="394"/>
    </location>
</feature>